<keyword evidence="3" id="KW-1185">Reference proteome</keyword>
<dbReference type="EMBL" id="JBEDUW010000002">
    <property type="protein sequence ID" value="KAK9942246.1"/>
    <property type="molecule type" value="Genomic_DNA"/>
</dbReference>
<evidence type="ECO:0000313" key="3">
    <source>
        <dbReference type="Proteomes" id="UP001457282"/>
    </source>
</evidence>
<name>A0AAW1Y0M0_RUBAR</name>
<feature type="domain" description="Reverse transcriptase Ty1/copia-type" evidence="1">
    <location>
        <begin position="90"/>
        <end position="160"/>
    </location>
</feature>
<evidence type="ECO:0000313" key="2">
    <source>
        <dbReference type="EMBL" id="KAK9942246.1"/>
    </source>
</evidence>
<comment type="caution">
    <text evidence="2">The sequence shown here is derived from an EMBL/GenBank/DDBJ whole genome shotgun (WGS) entry which is preliminary data.</text>
</comment>
<dbReference type="AlphaFoldDB" id="A0AAW1Y0M0"/>
<sequence length="163" mass="19146">MITRTLVMRTKLPFSAWDYAILQAAMLVRLRPTATPNLFGVTAATEIITSDDIEPYSVDEYQRRDDWPKWKETIQAELDSLTKRNVFGPVVPTPPHVKPEEFKWVFVRKRNEKNEIVRYKTRLVAQNISQRPEIDYEELYSPVMDVITFHYLISLVVSEKLNM</sequence>
<proteinExistence type="predicted"/>
<reference evidence="2 3" key="1">
    <citation type="journal article" date="2023" name="G3 (Bethesda)">
        <title>A chromosome-length genome assembly and annotation of blackberry (Rubus argutus, cv. 'Hillquist').</title>
        <authorList>
            <person name="Bruna T."/>
            <person name="Aryal R."/>
            <person name="Dudchenko O."/>
            <person name="Sargent D.J."/>
            <person name="Mead D."/>
            <person name="Buti M."/>
            <person name="Cavallini A."/>
            <person name="Hytonen T."/>
            <person name="Andres J."/>
            <person name="Pham M."/>
            <person name="Weisz D."/>
            <person name="Mascagni F."/>
            <person name="Usai G."/>
            <person name="Natali L."/>
            <person name="Bassil N."/>
            <person name="Fernandez G.E."/>
            <person name="Lomsadze A."/>
            <person name="Armour M."/>
            <person name="Olukolu B."/>
            <person name="Poorten T."/>
            <person name="Britton C."/>
            <person name="Davik J."/>
            <person name="Ashrafi H."/>
            <person name="Aiden E.L."/>
            <person name="Borodovsky M."/>
            <person name="Worthington M."/>
        </authorList>
    </citation>
    <scope>NUCLEOTIDE SEQUENCE [LARGE SCALE GENOMIC DNA]</scope>
    <source>
        <strain evidence="2">PI 553951</strain>
    </source>
</reference>
<evidence type="ECO:0000259" key="1">
    <source>
        <dbReference type="Pfam" id="PF07727"/>
    </source>
</evidence>
<dbReference type="InterPro" id="IPR013103">
    <property type="entry name" value="RVT_2"/>
</dbReference>
<gene>
    <name evidence="2" type="ORF">M0R45_007922</name>
</gene>
<dbReference type="Proteomes" id="UP001457282">
    <property type="component" value="Unassembled WGS sequence"/>
</dbReference>
<dbReference type="Pfam" id="PF07727">
    <property type="entry name" value="RVT_2"/>
    <property type="match status" value="1"/>
</dbReference>
<protein>
    <recommendedName>
        <fullName evidence="1">Reverse transcriptase Ty1/copia-type domain-containing protein</fullName>
    </recommendedName>
</protein>
<organism evidence="2 3">
    <name type="scientific">Rubus argutus</name>
    <name type="common">Southern blackberry</name>
    <dbReference type="NCBI Taxonomy" id="59490"/>
    <lineage>
        <taxon>Eukaryota</taxon>
        <taxon>Viridiplantae</taxon>
        <taxon>Streptophyta</taxon>
        <taxon>Embryophyta</taxon>
        <taxon>Tracheophyta</taxon>
        <taxon>Spermatophyta</taxon>
        <taxon>Magnoliopsida</taxon>
        <taxon>eudicotyledons</taxon>
        <taxon>Gunneridae</taxon>
        <taxon>Pentapetalae</taxon>
        <taxon>rosids</taxon>
        <taxon>fabids</taxon>
        <taxon>Rosales</taxon>
        <taxon>Rosaceae</taxon>
        <taxon>Rosoideae</taxon>
        <taxon>Rosoideae incertae sedis</taxon>
        <taxon>Rubus</taxon>
    </lineage>
</organism>
<accession>A0AAW1Y0M0</accession>